<dbReference type="InterPro" id="IPR015421">
    <property type="entry name" value="PyrdxlP-dep_Trfase_major"/>
</dbReference>
<dbReference type="RefSeq" id="WP_184242697.1">
    <property type="nucleotide sequence ID" value="NZ_JACHLR010000002.1"/>
</dbReference>
<reference evidence="5 6" key="1">
    <citation type="submission" date="2020-08" db="EMBL/GenBank/DDBJ databases">
        <title>Functional genomics of gut bacteria from endangered species of beetles.</title>
        <authorList>
            <person name="Carlos-Shanley C."/>
        </authorList>
    </citation>
    <scope>NUCLEOTIDE SEQUENCE [LARGE SCALE GENOMIC DNA]</scope>
    <source>
        <strain evidence="5 6">S00245</strain>
    </source>
</reference>
<dbReference type="Gene3D" id="3.90.1150.10">
    <property type="entry name" value="Aspartate Aminotransferase, domain 1"/>
    <property type="match status" value="1"/>
</dbReference>
<dbReference type="GO" id="GO:0030170">
    <property type="term" value="F:pyridoxal phosphate binding"/>
    <property type="evidence" value="ECO:0007669"/>
    <property type="project" value="TreeGrafter"/>
</dbReference>
<dbReference type="InterPro" id="IPR015424">
    <property type="entry name" value="PyrdxlP-dep_Trfase"/>
</dbReference>
<dbReference type="InterPro" id="IPR015422">
    <property type="entry name" value="PyrdxlP-dep_Trfase_small"/>
</dbReference>
<dbReference type="EMBL" id="JACHLR010000002">
    <property type="protein sequence ID" value="MBB4857420.1"/>
    <property type="molecule type" value="Genomic_DNA"/>
</dbReference>
<evidence type="ECO:0000256" key="3">
    <source>
        <dbReference type="ARBA" id="ARBA00037999"/>
    </source>
</evidence>
<keyword evidence="6" id="KW-1185">Reference proteome</keyword>
<evidence type="ECO:0000313" key="6">
    <source>
        <dbReference type="Proteomes" id="UP000555448"/>
    </source>
</evidence>
<sequence length="465" mass="51179">MTIENAKADLAALAAGCDEAQLRDMIRGLTGEYARRFHAPRPFVPGESPVPVSGKVYGDTDMQLLVDSALDFWLTTGRFNDQFEARLAARLGVAHALTTNSGSSANLLALSTLTSHYFRGDALKPGDEVITVATGFPTTVNPSLQYGLVPVFVDVDIPTYNIKPEMIEAAVTSKTRAIMIAHTLGNPFNLAEVMRVAEKYDLWVVEDCCDALGATYDGKGVGTFGHIGTLSFYPAHHITMGEGGAVFTDKPRLKRVIESMRDWGRDCWCAPGQDNTCGKRFGRKLGTLPKGYDHKYTYSHAGYNLKITDMQAAVGLAQLDRLEDFIAARKRNFALLTEMLKPLEDILILPQETPNSEASWFGYPITIRPESRVNRDELVERLNDFKIGTRLLFGGNLLRQPYMKGRNYRVVGDLTNADLVTTNTFWIGLYPGLTEAHLSYAVETMTKLIKSQTTGMAVTVAGSTT</sequence>
<comment type="caution">
    <text evidence="5">The sequence shown here is derived from an EMBL/GenBank/DDBJ whole genome shotgun (WGS) entry which is preliminary data.</text>
</comment>
<evidence type="ECO:0000313" key="5">
    <source>
        <dbReference type="EMBL" id="MBB4857420.1"/>
    </source>
</evidence>
<dbReference type="FunFam" id="3.40.640.10:FF:000079">
    <property type="entry name" value="LPS biosynthesis protein"/>
    <property type="match status" value="1"/>
</dbReference>
<dbReference type="PANTHER" id="PTHR30244">
    <property type="entry name" value="TRANSAMINASE"/>
    <property type="match status" value="1"/>
</dbReference>
<comment type="similarity">
    <text evidence="3 4">Belongs to the DegT/DnrJ/EryC1 family.</text>
</comment>
<dbReference type="GO" id="GO:0008483">
    <property type="term" value="F:transaminase activity"/>
    <property type="evidence" value="ECO:0007669"/>
    <property type="project" value="TreeGrafter"/>
</dbReference>
<keyword evidence="2 4" id="KW-0663">Pyridoxal phosphate</keyword>
<accession>A0A7W7NVT0</accession>
<evidence type="ECO:0000256" key="2">
    <source>
        <dbReference type="ARBA" id="ARBA00022898"/>
    </source>
</evidence>
<protein>
    <submittedName>
        <fullName evidence="5">CDP-6-deoxy-D-xylo-4-hexulose-3-dehydrase</fullName>
    </submittedName>
</protein>
<gene>
    <name evidence="5" type="ORF">HNO88_000727</name>
</gene>
<evidence type="ECO:0000256" key="4">
    <source>
        <dbReference type="RuleBase" id="RU004508"/>
    </source>
</evidence>
<dbReference type="PANTHER" id="PTHR30244:SF34">
    <property type="entry name" value="DTDP-4-AMINO-4,6-DIDEOXYGALACTOSE TRANSAMINASE"/>
    <property type="match status" value="1"/>
</dbReference>
<organism evidence="5 6">
    <name type="scientific">Novosphingobium chloroacetimidivorans</name>
    <dbReference type="NCBI Taxonomy" id="1428314"/>
    <lineage>
        <taxon>Bacteria</taxon>
        <taxon>Pseudomonadati</taxon>
        <taxon>Pseudomonadota</taxon>
        <taxon>Alphaproteobacteria</taxon>
        <taxon>Sphingomonadales</taxon>
        <taxon>Sphingomonadaceae</taxon>
        <taxon>Novosphingobium</taxon>
    </lineage>
</organism>
<dbReference type="GO" id="GO:0000271">
    <property type="term" value="P:polysaccharide biosynthetic process"/>
    <property type="evidence" value="ECO:0007669"/>
    <property type="project" value="TreeGrafter"/>
</dbReference>
<dbReference type="NCBIfam" id="NF011936">
    <property type="entry name" value="PRK15407.1"/>
    <property type="match status" value="1"/>
</dbReference>
<dbReference type="InterPro" id="IPR000653">
    <property type="entry name" value="DegT/StrS_aminotransferase"/>
</dbReference>
<dbReference type="SUPFAM" id="SSF53383">
    <property type="entry name" value="PLP-dependent transferases"/>
    <property type="match status" value="1"/>
</dbReference>
<proteinExistence type="inferred from homology"/>
<name>A0A7W7NVT0_9SPHN</name>
<dbReference type="Gene3D" id="3.40.640.10">
    <property type="entry name" value="Type I PLP-dependent aspartate aminotransferase-like (Major domain)"/>
    <property type="match status" value="1"/>
</dbReference>
<dbReference type="AlphaFoldDB" id="A0A7W7NVT0"/>
<comment type="cofactor">
    <cofactor evidence="1">
        <name>pyridoxal 5'-phosphate</name>
        <dbReference type="ChEBI" id="CHEBI:597326"/>
    </cofactor>
</comment>
<evidence type="ECO:0000256" key="1">
    <source>
        <dbReference type="ARBA" id="ARBA00001933"/>
    </source>
</evidence>
<dbReference type="Pfam" id="PF01041">
    <property type="entry name" value="DegT_DnrJ_EryC1"/>
    <property type="match status" value="1"/>
</dbReference>
<dbReference type="CDD" id="cd00616">
    <property type="entry name" value="AHBA_syn"/>
    <property type="match status" value="1"/>
</dbReference>
<dbReference type="Proteomes" id="UP000555448">
    <property type="component" value="Unassembled WGS sequence"/>
</dbReference>